<dbReference type="InterPro" id="IPR011659">
    <property type="entry name" value="WD40"/>
</dbReference>
<proteinExistence type="predicted"/>
<reference evidence="6" key="1">
    <citation type="submission" date="2016-10" db="EMBL/GenBank/DDBJ databases">
        <authorList>
            <person name="Varghese N."/>
            <person name="Submissions S."/>
        </authorList>
    </citation>
    <scope>NUCLEOTIDE SEQUENCE [LARGE SCALE GENOMIC DNA]</scope>
    <source>
        <strain evidence="6">UNC178MFTsu3.1</strain>
    </source>
</reference>
<keyword evidence="1" id="KW-0378">Hydrolase</keyword>
<evidence type="ECO:0000256" key="2">
    <source>
        <dbReference type="ARBA" id="ARBA00022825"/>
    </source>
</evidence>
<accession>A0A1I2IWD0</accession>
<dbReference type="InterPro" id="IPR011042">
    <property type="entry name" value="6-blade_b-propeller_TolB-like"/>
</dbReference>
<dbReference type="STRING" id="500610.SAMN02799615_03650"/>
<dbReference type="RefSeq" id="WP_035323701.1">
    <property type="nucleotide sequence ID" value="NZ_FONH01000019.1"/>
</dbReference>
<evidence type="ECO:0000313" key="6">
    <source>
        <dbReference type="Proteomes" id="UP000199477"/>
    </source>
</evidence>
<gene>
    <name evidence="5" type="ORF">SAMN02799615_03650</name>
</gene>
<feature type="domain" description="Peptidase S9 prolyl oligopeptidase catalytic" evidence="4">
    <location>
        <begin position="431"/>
        <end position="643"/>
    </location>
</feature>
<dbReference type="Pfam" id="PF07676">
    <property type="entry name" value="PD40"/>
    <property type="match status" value="1"/>
</dbReference>
<evidence type="ECO:0000256" key="1">
    <source>
        <dbReference type="ARBA" id="ARBA00022801"/>
    </source>
</evidence>
<keyword evidence="5" id="KW-0645">Protease</keyword>
<dbReference type="EMBL" id="FONH01000019">
    <property type="protein sequence ID" value="SFF45923.1"/>
    <property type="molecule type" value="Genomic_DNA"/>
</dbReference>
<dbReference type="GO" id="GO:0004177">
    <property type="term" value="F:aminopeptidase activity"/>
    <property type="evidence" value="ECO:0007669"/>
    <property type="project" value="UniProtKB-KW"/>
</dbReference>
<protein>
    <submittedName>
        <fullName evidence="5">Dipeptidyl aminopeptidase/acylaminoacyl peptidase</fullName>
    </submittedName>
</protein>
<evidence type="ECO:0000259" key="4">
    <source>
        <dbReference type="Pfam" id="PF00326"/>
    </source>
</evidence>
<dbReference type="Gene3D" id="3.40.50.1820">
    <property type="entry name" value="alpha/beta hydrolase"/>
    <property type="match status" value="1"/>
</dbReference>
<feature type="signal peptide" evidence="3">
    <location>
        <begin position="1"/>
        <end position="22"/>
    </location>
</feature>
<feature type="chain" id="PRO_5011464182" evidence="3">
    <location>
        <begin position="23"/>
        <end position="678"/>
    </location>
</feature>
<keyword evidence="2" id="KW-0720">Serine protease</keyword>
<keyword evidence="5" id="KW-0031">Aminopeptidase</keyword>
<dbReference type="SUPFAM" id="SSF53474">
    <property type="entry name" value="alpha/beta-Hydrolases"/>
    <property type="match status" value="1"/>
</dbReference>
<dbReference type="Proteomes" id="UP000199477">
    <property type="component" value="Unassembled WGS sequence"/>
</dbReference>
<name>A0A1I2IWD0_9GAMM</name>
<dbReference type="InterPro" id="IPR029058">
    <property type="entry name" value="AB_hydrolase_fold"/>
</dbReference>
<dbReference type="SUPFAM" id="SSF82171">
    <property type="entry name" value="DPP6 N-terminal domain-like"/>
    <property type="match status" value="1"/>
</dbReference>
<dbReference type="Pfam" id="PF00326">
    <property type="entry name" value="Peptidase_S9"/>
    <property type="match status" value="1"/>
</dbReference>
<dbReference type="InterPro" id="IPR001375">
    <property type="entry name" value="Peptidase_S9_cat"/>
</dbReference>
<evidence type="ECO:0000313" key="5">
    <source>
        <dbReference type="EMBL" id="SFF45923.1"/>
    </source>
</evidence>
<dbReference type="Gene3D" id="2.120.10.30">
    <property type="entry name" value="TolB, C-terminal domain"/>
    <property type="match status" value="1"/>
</dbReference>
<organism evidence="5 6">
    <name type="scientific">Dyella marensis</name>
    <dbReference type="NCBI Taxonomy" id="500610"/>
    <lineage>
        <taxon>Bacteria</taxon>
        <taxon>Pseudomonadati</taxon>
        <taxon>Pseudomonadota</taxon>
        <taxon>Gammaproteobacteria</taxon>
        <taxon>Lysobacterales</taxon>
        <taxon>Rhodanobacteraceae</taxon>
        <taxon>Dyella</taxon>
    </lineage>
</organism>
<keyword evidence="3" id="KW-0732">Signal</keyword>
<dbReference type="GO" id="GO:0004252">
    <property type="term" value="F:serine-type endopeptidase activity"/>
    <property type="evidence" value="ECO:0007669"/>
    <property type="project" value="TreeGrafter"/>
</dbReference>
<evidence type="ECO:0000256" key="3">
    <source>
        <dbReference type="SAM" id="SignalP"/>
    </source>
</evidence>
<dbReference type="GO" id="GO:0006508">
    <property type="term" value="P:proteolysis"/>
    <property type="evidence" value="ECO:0007669"/>
    <property type="project" value="InterPro"/>
</dbReference>
<keyword evidence="6" id="KW-1185">Reference proteome</keyword>
<dbReference type="PANTHER" id="PTHR42776">
    <property type="entry name" value="SERINE PEPTIDASE S9 FAMILY MEMBER"/>
    <property type="match status" value="1"/>
</dbReference>
<sequence length="678" mass="73541">MRKLLLAAAIAAAGLSATMSWADTAPATSAPLIERAKLFGNPSRVAGKLSPDGKWLAWIAPRDGVLNVWVAPAGAPDQAKPLTAEKQRPIRQYFWAPDSSSVLYVNDHGGDENFLLYKVGVQGGEPQSLTPFQKTRVRVVGTSVHIKDRILIGVNNRDPRWHDIYSLDLKSGKLTEVFENKGDYAGFVADDQLVLRVAEKSRPDGGTDYYRVEDGKVDAKPFGSVGLDDSLTTQPAGFTADGKTLYWLDSRGRDTAALFAQDVASGKTTVLAQNAKADIDDTLIDPATGKVQAYSSQYLKPEWTALDPAVKGDLEFLKQQLKGTFDITSRTDADDFWTVVVDPVVKPGTTYLYDRKAKKLTALFVSRPELADATLAPMYPQEIRTRDGLTAVSYLTLPAGSDQAHPGRPDKPLPMVLFVHGGPWARDTYGYSSYHQWLANRGYAVLSVNYRGSTGFGKKYISAGDLQWGRKMHDDLIDAVQWAVKNRITEADKVAIMGGSYGGYATLAGLAFTPDTFACGVDIVGPSNLATLLKTIPPYWEAGKAQFYKRMGDPTTEAGRQLLQERSPLFKADAIKRPLLIGQGANDPRVNQAESDQIVKAMDAKNIPVTYVLFPDEGHGFARPENSIAFNAVAEQFLGKCLSGRVEPIGGAVKASSAKVPHGKEFVPGLPQALGASD</sequence>
<dbReference type="AlphaFoldDB" id="A0A1I2IWD0"/>
<dbReference type="PANTHER" id="PTHR42776:SF27">
    <property type="entry name" value="DIPEPTIDYL PEPTIDASE FAMILY MEMBER 6"/>
    <property type="match status" value="1"/>
</dbReference>